<keyword evidence="1" id="KW-1133">Transmembrane helix</keyword>
<accession>A0A2P7EBJ9</accession>
<organism evidence="2 3">
    <name type="scientific">Synechococcus lacustris str. Tous</name>
    <dbReference type="NCBI Taxonomy" id="1910958"/>
    <lineage>
        <taxon>Bacteria</taxon>
        <taxon>Bacillati</taxon>
        <taxon>Cyanobacteriota</taxon>
        <taxon>Cyanophyceae</taxon>
        <taxon>Synechococcales</taxon>
        <taxon>Synechococcaceae</taxon>
        <taxon>Synechococcus</taxon>
    </lineage>
</organism>
<sequence length="66" mass="7122">MNPRLQQWIIGSAFVWSLGILTAGYLNVLKPDAAFIASILGSTIGAAGINLRKEEPPAKKLENDQN</sequence>
<reference evidence="3" key="1">
    <citation type="submission" date="2018-03" db="EMBL/GenBank/DDBJ databases">
        <title>Ecological and genomic features of two cosmopolitan and abundant freshwater picocyanobacteria.</title>
        <authorList>
            <person name="Cabello-Yeves P.J."/>
            <person name="Picazo A."/>
            <person name="Camacho A."/>
            <person name="Callieri C."/>
            <person name="Rosselli R."/>
            <person name="Roda-Garcia J."/>
            <person name="Coutinho F.H."/>
            <person name="Rodriguez-Valera F."/>
        </authorList>
    </citation>
    <scope>NUCLEOTIDE SEQUENCE [LARGE SCALE GENOMIC DNA]</scope>
    <source>
        <strain evidence="3">Tous</strain>
    </source>
</reference>
<gene>
    <name evidence="2" type="ORF">C7K08_12265</name>
</gene>
<dbReference type="Proteomes" id="UP000240206">
    <property type="component" value="Unassembled WGS sequence"/>
</dbReference>
<evidence type="ECO:0000313" key="2">
    <source>
        <dbReference type="EMBL" id="PSI00601.1"/>
    </source>
</evidence>
<name>A0A2P7EBJ9_9SYNE</name>
<keyword evidence="1" id="KW-0812">Transmembrane</keyword>
<evidence type="ECO:0000313" key="3">
    <source>
        <dbReference type="Proteomes" id="UP000240206"/>
    </source>
</evidence>
<dbReference type="AlphaFoldDB" id="A0A2P7EBJ9"/>
<keyword evidence="3" id="KW-1185">Reference proteome</keyword>
<comment type="caution">
    <text evidence="2">The sequence shown here is derived from an EMBL/GenBank/DDBJ whole genome shotgun (WGS) entry which is preliminary data.</text>
</comment>
<protein>
    <submittedName>
        <fullName evidence="2">Uncharacterized protein</fullName>
    </submittedName>
</protein>
<feature type="transmembrane region" description="Helical" evidence="1">
    <location>
        <begin position="7"/>
        <end position="27"/>
    </location>
</feature>
<dbReference type="EMBL" id="PXVC01000097">
    <property type="protein sequence ID" value="PSI00601.1"/>
    <property type="molecule type" value="Genomic_DNA"/>
</dbReference>
<keyword evidence="1" id="KW-0472">Membrane</keyword>
<evidence type="ECO:0000256" key="1">
    <source>
        <dbReference type="SAM" id="Phobius"/>
    </source>
</evidence>
<proteinExistence type="predicted"/>
<feature type="transmembrane region" description="Helical" evidence="1">
    <location>
        <begin position="33"/>
        <end position="51"/>
    </location>
</feature>